<name>A0A9N8VXV8_9GLOM</name>
<protein>
    <submittedName>
        <fullName evidence="1">22807_t:CDS:1</fullName>
    </submittedName>
</protein>
<dbReference type="EMBL" id="CAJVPY010000310">
    <property type="protein sequence ID" value="CAG8464839.1"/>
    <property type="molecule type" value="Genomic_DNA"/>
</dbReference>
<evidence type="ECO:0000313" key="2">
    <source>
        <dbReference type="Proteomes" id="UP000789405"/>
    </source>
</evidence>
<reference evidence="1" key="1">
    <citation type="submission" date="2021-06" db="EMBL/GenBank/DDBJ databases">
        <authorList>
            <person name="Kallberg Y."/>
            <person name="Tangrot J."/>
            <person name="Rosling A."/>
        </authorList>
    </citation>
    <scope>NUCLEOTIDE SEQUENCE</scope>
    <source>
        <strain evidence="1">MA453B</strain>
    </source>
</reference>
<comment type="caution">
    <text evidence="1">The sequence shown here is derived from an EMBL/GenBank/DDBJ whole genome shotgun (WGS) entry which is preliminary data.</text>
</comment>
<gene>
    <name evidence="1" type="ORF">DERYTH_LOCUS1179</name>
</gene>
<accession>A0A9N8VXV8</accession>
<evidence type="ECO:0000313" key="1">
    <source>
        <dbReference type="EMBL" id="CAG8464839.1"/>
    </source>
</evidence>
<sequence length="256" mass="30008">MKSSNTYLIGTCYLCTRCLYCNQNTFLKSCKCIKTQIPNKKNRTKEVPWAFKLNYREDFSTKQFDLLEEQNKICNYNVDFSLDFQFSLCSSCNTKWYRAKNSEPVSTISYQRPISLNDNISINNDVLTNYKNSNYNNLTISNHEEKPISMIKYQRVISLDDNTSINDDVFTSNNNIITIPNYEEDARSPLCEHAFYVSINNYHSVEDPTCKILDWILTKIAANPRKKATIDSIFRWNYYGGVGEPFYKDFFHKKKT</sequence>
<proteinExistence type="predicted"/>
<organism evidence="1 2">
    <name type="scientific">Dentiscutata erythropus</name>
    <dbReference type="NCBI Taxonomy" id="1348616"/>
    <lineage>
        <taxon>Eukaryota</taxon>
        <taxon>Fungi</taxon>
        <taxon>Fungi incertae sedis</taxon>
        <taxon>Mucoromycota</taxon>
        <taxon>Glomeromycotina</taxon>
        <taxon>Glomeromycetes</taxon>
        <taxon>Diversisporales</taxon>
        <taxon>Gigasporaceae</taxon>
        <taxon>Dentiscutata</taxon>
    </lineage>
</organism>
<dbReference type="AlphaFoldDB" id="A0A9N8VXV8"/>
<dbReference type="OrthoDB" id="2358749at2759"/>
<keyword evidence="2" id="KW-1185">Reference proteome</keyword>
<dbReference type="Proteomes" id="UP000789405">
    <property type="component" value="Unassembled WGS sequence"/>
</dbReference>